<feature type="region of interest" description="Disordered" evidence="1">
    <location>
        <begin position="1"/>
        <end position="29"/>
    </location>
</feature>
<sequence>MESNPEEEKSEGPDSSVGRIETESRQSRGRKCINFKEIKNLVYYKYRIKSEEGNKQNSCIQKLRRRLRLRNAIKQQAQTEGQRTFA</sequence>
<evidence type="ECO:0000313" key="3">
    <source>
        <dbReference type="Proteomes" id="UP000801492"/>
    </source>
</evidence>
<comment type="caution">
    <text evidence="2">The sequence shown here is derived from an EMBL/GenBank/DDBJ whole genome shotgun (WGS) entry which is preliminary data.</text>
</comment>
<accession>A0A8K0CLE2</accession>
<feature type="compositionally biased region" description="Basic and acidic residues" evidence="1">
    <location>
        <begin position="1"/>
        <end position="12"/>
    </location>
</feature>
<name>A0A8K0CLE2_IGNLU</name>
<dbReference type="AlphaFoldDB" id="A0A8K0CLE2"/>
<organism evidence="2 3">
    <name type="scientific">Ignelater luminosus</name>
    <name type="common">Cucubano</name>
    <name type="synonym">Pyrophorus luminosus</name>
    <dbReference type="NCBI Taxonomy" id="2038154"/>
    <lineage>
        <taxon>Eukaryota</taxon>
        <taxon>Metazoa</taxon>
        <taxon>Ecdysozoa</taxon>
        <taxon>Arthropoda</taxon>
        <taxon>Hexapoda</taxon>
        <taxon>Insecta</taxon>
        <taxon>Pterygota</taxon>
        <taxon>Neoptera</taxon>
        <taxon>Endopterygota</taxon>
        <taxon>Coleoptera</taxon>
        <taxon>Polyphaga</taxon>
        <taxon>Elateriformia</taxon>
        <taxon>Elateroidea</taxon>
        <taxon>Elateridae</taxon>
        <taxon>Agrypninae</taxon>
        <taxon>Pyrophorini</taxon>
        <taxon>Ignelater</taxon>
    </lineage>
</organism>
<proteinExistence type="predicted"/>
<evidence type="ECO:0000313" key="2">
    <source>
        <dbReference type="EMBL" id="KAF2886162.1"/>
    </source>
</evidence>
<gene>
    <name evidence="2" type="ORF">ILUMI_20012</name>
</gene>
<protein>
    <submittedName>
        <fullName evidence="2">Uncharacterized protein</fullName>
    </submittedName>
</protein>
<dbReference type="EMBL" id="VTPC01088500">
    <property type="protein sequence ID" value="KAF2886162.1"/>
    <property type="molecule type" value="Genomic_DNA"/>
</dbReference>
<reference evidence="2" key="1">
    <citation type="submission" date="2019-08" db="EMBL/GenBank/DDBJ databases">
        <title>The genome of the North American firefly Photinus pyralis.</title>
        <authorList>
            <consortium name="Photinus pyralis genome working group"/>
            <person name="Fallon T.R."/>
            <person name="Sander Lower S.E."/>
            <person name="Weng J.-K."/>
        </authorList>
    </citation>
    <scope>NUCLEOTIDE SEQUENCE</scope>
    <source>
        <strain evidence="2">TRF0915ILg1</strain>
        <tissue evidence="2">Whole body</tissue>
    </source>
</reference>
<evidence type="ECO:0000256" key="1">
    <source>
        <dbReference type="SAM" id="MobiDB-lite"/>
    </source>
</evidence>
<keyword evidence="3" id="KW-1185">Reference proteome</keyword>
<dbReference type="Proteomes" id="UP000801492">
    <property type="component" value="Unassembled WGS sequence"/>
</dbReference>